<protein>
    <recommendedName>
        <fullName evidence="5">Lipoprotein</fullName>
    </recommendedName>
</protein>
<gene>
    <name evidence="3" type="ORF">RWD45_08095</name>
</gene>
<feature type="compositionally biased region" description="Basic and acidic residues" evidence="1">
    <location>
        <begin position="42"/>
        <end position="63"/>
    </location>
</feature>
<dbReference type="EMBL" id="JAWDIQ010000001">
    <property type="protein sequence ID" value="MDY0408527.1"/>
    <property type="molecule type" value="Genomic_DNA"/>
</dbReference>
<evidence type="ECO:0000256" key="2">
    <source>
        <dbReference type="SAM" id="SignalP"/>
    </source>
</evidence>
<dbReference type="PROSITE" id="PS51257">
    <property type="entry name" value="PROKAR_LIPOPROTEIN"/>
    <property type="match status" value="1"/>
</dbReference>
<name>A0ABU5CQ96_9BACI</name>
<sequence length="70" mass="7878">MIKRMSVAILLIMGLFLTACSGNDDGDKKEEPNNEQGASTSNKEKSNDKNESKEGTFIRLEKLPKRKRVH</sequence>
<keyword evidence="4" id="KW-1185">Reference proteome</keyword>
<reference evidence="3 4" key="1">
    <citation type="submission" date="2023-10" db="EMBL/GenBank/DDBJ databases">
        <title>Virgibacillus soli CC-YMP-6 genome.</title>
        <authorList>
            <person name="Miliotis G."/>
            <person name="Sengupta P."/>
            <person name="Hameed A."/>
            <person name="Chuvochina M."/>
            <person name="Mcdonagh F."/>
            <person name="Simpson A.C."/>
            <person name="Singh N.K."/>
            <person name="Rekha P.D."/>
            <person name="Raman K."/>
            <person name="Hugenholtz P."/>
            <person name="Venkateswaran K."/>
        </authorList>
    </citation>
    <scope>NUCLEOTIDE SEQUENCE [LARGE SCALE GENOMIC DNA]</scope>
    <source>
        <strain evidence="3 4">CC-YMP-6</strain>
    </source>
</reference>
<proteinExistence type="predicted"/>
<dbReference type="Proteomes" id="UP001275315">
    <property type="component" value="Unassembled WGS sequence"/>
</dbReference>
<evidence type="ECO:0000256" key="1">
    <source>
        <dbReference type="SAM" id="MobiDB-lite"/>
    </source>
</evidence>
<evidence type="ECO:0000313" key="3">
    <source>
        <dbReference type="EMBL" id="MDY0408527.1"/>
    </source>
</evidence>
<accession>A0ABU5CQ96</accession>
<evidence type="ECO:0000313" key="4">
    <source>
        <dbReference type="Proteomes" id="UP001275315"/>
    </source>
</evidence>
<evidence type="ECO:0008006" key="5">
    <source>
        <dbReference type="Google" id="ProtNLM"/>
    </source>
</evidence>
<feature type="signal peptide" evidence="2">
    <location>
        <begin position="1"/>
        <end position="21"/>
    </location>
</feature>
<organism evidence="3 4">
    <name type="scientific">Paracerasibacillus soli</name>
    <dbReference type="NCBI Taxonomy" id="480284"/>
    <lineage>
        <taxon>Bacteria</taxon>
        <taxon>Bacillati</taxon>
        <taxon>Bacillota</taxon>
        <taxon>Bacilli</taxon>
        <taxon>Bacillales</taxon>
        <taxon>Bacillaceae</taxon>
        <taxon>Paracerasibacillus</taxon>
    </lineage>
</organism>
<comment type="caution">
    <text evidence="3">The sequence shown here is derived from an EMBL/GenBank/DDBJ whole genome shotgun (WGS) entry which is preliminary data.</text>
</comment>
<feature type="region of interest" description="Disordered" evidence="1">
    <location>
        <begin position="22"/>
        <end position="70"/>
    </location>
</feature>
<keyword evidence="2" id="KW-0732">Signal</keyword>
<feature type="chain" id="PRO_5046629877" description="Lipoprotein" evidence="2">
    <location>
        <begin position="22"/>
        <end position="70"/>
    </location>
</feature>
<dbReference type="RefSeq" id="WP_320379253.1">
    <property type="nucleotide sequence ID" value="NZ_JAWDIQ010000001.1"/>
</dbReference>